<dbReference type="PANTHER" id="PTHR43685">
    <property type="entry name" value="GLYCOSYLTRANSFERASE"/>
    <property type="match status" value="1"/>
</dbReference>
<keyword evidence="3" id="KW-1185">Reference proteome</keyword>
<keyword evidence="2" id="KW-0808">Transferase</keyword>
<evidence type="ECO:0000259" key="1">
    <source>
        <dbReference type="Pfam" id="PF00535"/>
    </source>
</evidence>
<accession>A0A840ZSF8</accession>
<proteinExistence type="predicted"/>
<dbReference type="RefSeq" id="WP_183573512.1">
    <property type="nucleotide sequence ID" value="NZ_JACHOP010000031.1"/>
</dbReference>
<dbReference type="Proteomes" id="UP000583454">
    <property type="component" value="Unassembled WGS sequence"/>
</dbReference>
<evidence type="ECO:0000313" key="3">
    <source>
        <dbReference type="Proteomes" id="UP000583454"/>
    </source>
</evidence>
<comment type="caution">
    <text evidence="2">The sequence shown here is derived from an EMBL/GenBank/DDBJ whole genome shotgun (WGS) entry which is preliminary data.</text>
</comment>
<dbReference type="EMBL" id="JACHOP010000031">
    <property type="protein sequence ID" value="MBB5759965.1"/>
    <property type="molecule type" value="Genomic_DNA"/>
</dbReference>
<protein>
    <submittedName>
        <fullName evidence="2">Glycosyltransferase involved in cell wall biosynthesis</fullName>
    </submittedName>
</protein>
<organism evidence="2 3">
    <name type="scientific">Methylorubrum rhodinum</name>
    <dbReference type="NCBI Taxonomy" id="29428"/>
    <lineage>
        <taxon>Bacteria</taxon>
        <taxon>Pseudomonadati</taxon>
        <taxon>Pseudomonadota</taxon>
        <taxon>Alphaproteobacteria</taxon>
        <taxon>Hyphomicrobiales</taxon>
        <taxon>Methylobacteriaceae</taxon>
        <taxon>Methylorubrum</taxon>
    </lineage>
</organism>
<dbReference type="Gene3D" id="3.90.550.10">
    <property type="entry name" value="Spore Coat Polysaccharide Biosynthesis Protein SpsA, Chain A"/>
    <property type="match status" value="1"/>
</dbReference>
<gene>
    <name evidence="2" type="ORF">HNR00_004703</name>
</gene>
<dbReference type="InterPro" id="IPR050834">
    <property type="entry name" value="Glycosyltransf_2"/>
</dbReference>
<dbReference type="GO" id="GO:0044010">
    <property type="term" value="P:single-species biofilm formation"/>
    <property type="evidence" value="ECO:0007669"/>
    <property type="project" value="TreeGrafter"/>
</dbReference>
<reference evidence="2 3" key="1">
    <citation type="submission" date="2020-08" db="EMBL/GenBank/DDBJ databases">
        <title>Genomic Encyclopedia of Type Strains, Phase IV (KMG-IV): sequencing the most valuable type-strain genomes for metagenomic binning, comparative biology and taxonomic classification.</title>
        <authorList>
            <person name="Goeker M."/>
        </authorList>
    </citation>
    <scope>NUCLEOTIDE SEQUENCE [LARGE SCALE GENOMIC DNA]</scope>
    <source>
        <strain evidence="2 3">DSM 2163</strain>
    </source>
</reference>
<dbReference type="PANTHER" id="PTHR43685:SF2">
    <property type="entry name" value="GLYCOSYLTRANSFERASE 2-LIKE DOMAIN-CONTAINING PROTEIN"/>
    <property type="match status" value="1"/>
</dbReference>
<dbReference type="InterPro" id="IPR029044">
    <property type="entry name" value="Nucleotide-diphossugar_trans"/>
</dbReference>
<sequence length="231" mass="24845">MMRISALMGAYNAAPYVAAAIECVLNQTRPPFEVIVVDDGSTDGTRAVLRGFSGRIRLIETENRGAPAAFATAVAEASGDCLAFNDADDLWAPTKLAVQSAALAADPSLDAVFGSVQQFVSPDWTGETAAAIPPQAGVSKIGILVRREAFLRVGTFDPSYRLMEFPDWYARAVHAGLRAAHQAEIVAYRRLHAGNAGRLHRDAARSEHLLVLKRRLDSMRRRSGAAPDASE</sequence>
<dbReference type="GO" id="GO:0016740">
    <property type="term" value="F:transferase activity"/>
    <property type="evidence" value="ECO:0007669"/>
    <property type="project" value="UniProtKB-KW"/>
</dbReference>
<dbReference type="InterPro" id="IPR001173">
    <property type="entry name" value="Glyco_trans_2-like"/>
</dbReference>
<name>A0A840ZSF8_9HYPH</name>
<dbReference type="CDD" id="cd00761">
    <property type="entry name" value="Glyco_tranf_GTA_type"/>
    <property type="match status" value="1"/>
</dbReference>
<dbReference type="SUPFAM" id="SSF53448">
    <property type="entry name" value="Nucleotide-diphospho-sugar transferases"/>
    <property type="match status" value="1"/>
</dbReference>
<dbReference type="Pfam" id="PF00535">
    <property type="entry name" value="Glycos_transf_2"/>
    <property type="match status" value="1"/>
</dbReference>
<evidence type="ECO:0000313" key="2">
    <source>
        <dbReference type="EMBL" id="MBB5759965.1"/>
    </source>
</evidence>
<dbReference type="AlphaFoldDB" id="A0A840ZSF8"/>
<feature type="domain" description="Glycosyltransferase 2-like" evidence="1">
    <location>
        <begin position="5"/>
        <end position="119"/>
    </location>
</feature>